<gene>
    <name evidence="2" type="ORF">HINF_LOCUS62830</name>
    <name evidence="1" type="ORF">HINF_LOCUS8970</name>
</gene>
<evidence type="ECO:0000313" key="1">
    <source>
        <dbReference type="EMBL" id="CAI9921325.1"/>
    </source>
</evidence>
<reference evidence="2 3" key="2">
    <citation type="submission" date="2024-07" db="EMBL/GenBank/DDBJ databases">
        <authorList>
            <person name="Akdeniz Z."/>
        </authorList>
    </citation>
    <scope>NUCLEOTIDE SEQUENCE [LARGE SCALE GENOMIC DNA]</scope>
</reference>
<name>A0AA86TLY5_9EUKA</name>
<comment type="caution">
    <text evidence="1">The sequence shown here is derived from an EMBL/GenBank/DDBJ whole genome shotgun (WGS) entry which is preliminary data.</text>
</comment>
<accession>A0AA86TLY5</accession>
<keyword evidence="3" id="KW-1185">Reference proteome</keyword>
<sequence length="1286" mass="137816">MIKIVQLLLQQFKQGNKHNILHKYTTSICDQIHIYPGQVNVYCIKAFILNNVIINSNLQYSNIFELQQNSNIRHYIFNGVANIKHLNIQTQIAHNQVGTSFISFYPFSDKRNIKVWETQIYIKILTFYNNCAFISKFVNIANVYDCVFKLQSSSFNESILFYNVNYLLTIQKTIINFTFSGIVISGLTQECKAQINISSLNIQGQITGSQLTVFYGISKELNSQVNLNQSSIQIEQDTLQAFYGLTYITVAKLVINQTEFNIIGTQTEVFFGIAHQLGSSQIENSSFNFQISSYKSYALVEVQVGALSINNITVSGSITGNDIYGLVYEAQASVVIDNIIFSLVMNGANPCAFVFKITGSGQVSQNNISFAGIQNNPIAPSALAIGLTCPCPLGAQLVKGVCHCTANSTFDPDSKTCICISGPLVNGLCCPINSIMINSVCVCQPINTALDNGECKCAITGQQLASIDSNVVCVCTVAGAQPVSGTCKCPQNAFMKDNSCVCPSGSNLVNNVCTCSTTNSIINTSLAEPICQCPVGSTNSSNSCQCPQNSIIQNKACVCTTQNQFIENGVCRCPINGIIICPTGASLIENQCVCTSDYAFSVWISQGNAWCISLNLCCSKCYWKTGDNWGCSDDKYHKCPASEKVISGITPSCDCPAGSTIIGNTCTCSIIGAYPYNNACQCPTNAYILNNVCTCPTGSSLINGICVCSTENAYPDLTLSEPACLCPQYTTNISNICVCPTSSVASGKICVCQITYSTMQNGICTCPVNSTNVSNVCTCSSPKIYMFNGGCTCPSGSTILNNICTCSTASSIINTSLAEPICQCPVGFTNRSNSCVCTVAGAYPVDGACVCPLNSYIKDNTCTCPSGSALVNDVCTCSTTNSIINTSLAEPICQCPFGAINSSNSCQCPLYSTFLNGVCVCSILNQFIENGVCRCPINGSLDCPSGASASGNDCICAPNYYKDGWLPNGNAWCTNVNLCCTKCMAKTGNNWVCSDWIYHSCSNSGTTVSGITLSCKCPTGATLVENTCVCTVAGAYPYNNVCQCPTNAYILNNVCTCPTGSSLINGICVCSTENAYPDLTLSEPACLCPQYTTNISNICVCPTSSVASGKICVCQITYSTMQNGICTCPVNSTNVSNVCTCSSPQIYMSGGVCTCPSGSFFDSVNNQCIGQNNVWKQNTHQTFDLDYLPPNSVFDSFNNQCICTAQWKYGSTVLPYSFWGLVEGSTNTSQMMCCSSDKNYSGGATSGIRYQCSDSSYTDISSVYFNSDRDFVCGGTTCNPQTWRRT</sequence>
<organism evidence="1">
    <name type="scientific">Hexamita inflata</name>
    <dbReference type="NCBI Taxonomy" id="28002"/>
    <lineage>
        <taxon>Eukaryota</taxon>
        <taxon>Metamonada</taxon>
        <taxon>Diplomonadida</taxon>
        <taxon>Hexamitidae</taxon>
        <taxon>Hexamitinae</taxon>
        <taxon>Hexamita</taxon>
    </lineage>
</organism>
<evidence type="ECO:0000313" key="2">
    <source>
        <dbReference type="EMBL" id="CAL6085753.1"/>
    </source>
</evidence>
<reference evidence="1" key="1">
    <citation type="submission" date="2023-06" db="EMBL/GenBank/DDBJ databases">
        <authorList>
            <person name="Kurt Z."/>
        </authorList>
    </citation>
    <scope>NUCLEOTIDE SEQUENCE</scope>
</reference>
<protein>
    <recommendedName>
        <fullName evidence="4">EGF-like domain-containing protein</fullName>
    </recommendedName>
</protein>
<dbReference type="EMBL" id="CAXDID020000388">
    <property type="protein sequence ID" value="CAL6085753.1"/>
    <property type="molecule type" value="Genomic_DNA"/>
</dbReference>
<dbReference type="Proteomes" id="UP001642409">
    <property type="component" value="Unassembled WGS sequence"/>
</dbReference>
<proteinExistence type="predicted"/>
<evidence type="ECO:0000313" key="3">
    <source>
        <dbReference type="Proteomes" id="UP001642409"/>
    </source>
</evidence>
<dbReference type="EMBL" id="CATOUU010000220">
    <property type="protein sequence ID" value="CAI9921325.1"/>
    <property type="molecule type" value="Genomic_DNA"/>
</dbReference>
<evidence type="ECO:0008006" key="4">
    <source>
        <dbReference type="Google" id="ProtNLM"/>
    </source>
</evidence>